<dbReference type="Gene3D" id="2.130.10.30">
    <property type="entry name" value="Regulator of chromosome condensation 1/beta-lactamase-inhibitor protein II"/>
    <property type="match status" value="1"/>
</dbReference>
<dbReference type="GO" id="GO:0006260">
    <property type="term" value="P:DNA replication"/>
    <property type="evidence" value="ECO:0007669"/>
    <property type="project" value="UniProtKB-KW"/>
</dbReference>
<comment type="subcellular location">
    <subcellularLocation>
        <location evidence="2">Nucleus</location>
    </subcellularLocation>
    <subcellularLocation>
        <location evidence="2">Chromosome</location>
    </subcellularLocation>
</comment>
<dbReference type="InterPro" id="IPR009091">
    <property type="entry name" value="RCC1/BLIP-II"/>
</dbReference>
<dbReference type="AlphaFoldDB" id="A0A103XBG3"/>
<comment type="similarity">
    <text evidence="2">Belongs to the peptidase M24 family. SPT16 subfamily.</text>
</comment>
<comment type="caution">
    <text evidence="4">The sequence shown here is derived from an EMBL/GenBank/DDBJ whole genome shotgun (WGS) entry which is preliminary data.</text>
</comment>
<name>A0A103XBG3_CYNCS</name>
<accession>A0A103XBG3</accession>
<comment type="function">
    <text evidence="2">Component of the FACT complex, a general chromatin factor that acts to reorganize nucleosomes. The FACT complex is involved in multiple processes that require DNA as a template such as mRNA elongation, DNA replication and DNA repair. During transcription elongation the FACT complex acts as a histone chaperone that both destabilizes and restores nucleosomal structure. It facilitates the passage of RNA polymerase II and transcription by promoting the dissociation of one histone H2A-H2B dimer from the nucleosome, then subsequently promotes the reestablishment of the nucleosome following the passage of RNA polymerase II.</text>
</comment>
<dbReference type="GO" id="GO:0006281">
    <property type="term" value="P:DNA repair"/>
    <property type="evidence" value="ECO:0007669"/>
    <property type="project" value="UniProtKB-UniRule"/>
</dbReference>
<evidence type="ECO:0000313" key="5">
    <source>
        <dbReference type="Proteomes" id="UP000243975"/>
    </source>
</evidence>
<dbReference type="InterPro" id="IPR000408">
    <property type="entry name" value="Reg_chr_condens"/>
</dbReference>
<feature type="domain" description="Peptidase M24" evidence="3">
    <location>
        <begin position="151"/>
        <end position="229"/>
    </location>
</feature>
<sequence>MEVKIKSSTHKTENNQLQAADVPALTRITNKWTYIASTNLKTGKHDSHVLIQIASGRRSTELGFKQVEICGCSTRLVGELGLKSTTRIAILVLVFCWGWNKYGQLGLGDVIDCNIPSQVALEGCVPRTVACGWWHILLLAESLTRELIDSNATQSKAYQVLLKAHEAAVGALKPGNKASAVYKAAYAVVEKEAPEFLTNLTKSAGTGISLEFRESGLSLNEKNERILKAWNELLNEVCYKKVAYTRMQDMLL</sequence>
<dbReference type="GO" id="GO:0006368">
    <property type="term" value="P:transcription elongation by RNA polymerase II"/>
    <property type="evidence" value="ECO:0007669"/>
    <property type="project" value="TreeGrafter"/>
</dbReference>
<dbReference type="Gramene" id="KVH87651">
    <property type="protein sequence ID" value="KVH87651"/>
    <property type="gene ID" value="Ccrd_025064"/>
</dbReference>
<dbReference type="PANTHER" id="PTHR13980">
    <property type="entry name" value="CDC68 RELATED"/>
    <property type="match status" value="1"/>
</dbReference>
<keyword evidence="2" id="KW-0805">Transcription regulation</keyword>
<evidence type="ECO:0000259" key="3">
    <source>
        <dbReference type="Pfam" id="PF00557"/>
    </source>
</evidence>
<keyword evidence="2" id="KW-0539">Nucleus</keyword>
<dbReference type="PROSITE" id="PS50012">
    <property type="entry name" value="RCC1_3"/>
    <property type="match status" value="1"/>
</dbReference>
<keyword evidence="2" id="KW-0235">DNA replication</keyword>
<gene>
    <name evidence="4" type="ORF">Ccrd_025064</name>
</gene>
<dbReference type="STRING" id="59895.A0A103XBG3"/>
<dbReference type="InterPro" id="IPR040258">
    <property type="entry name" value="Spt16"/>
</dbReference>
<dbReference type="Pfam" id="PF00415">
    <property type="entry name" value="RCC1"/>
    <property type="match status" value="1"/>
</dbReference>
<dbReference type="InterPro" id="IPR036005">
    <property type="entry name" value="Creatinase/aminopeptidase-like"/>
</dbReference>
<dbReference type="InterPro" id="IPR000994">
    <property type="entry name" value="Pept_M24"/>
</dbReference>
<keyword evidence="2" id="KW-0234">DNA repair</keyword>
<dbReference type="SUPFAM" id="SSF50985">
    <property type="entry name" value="RCC1/BLIP-II"/>
    <property type="match status" value="1"/>
</dbReference>
<protein>
    <recommendedName>
        <fullName evidence="2">FACT complex subunit</fullName>
    </recommendedName>
</protein>
<dbReference type="Proteomes" id="UP000243975">
    <property type="component" value="Unassembled WGS sequence"/>
</dbReference>
<feature type="repeat" description="RCC1" evidence="1">
    <location>
        <begin position="92"/>
        <end position="142"/>
    </location>
</feature>
<organism evidence="4 5">
    <name type="scientific">Cynara cardunculus var. scolymus</name>
    <name type="common">Globe artichoke</name>
    <name type="synonym">Cynara scolymus</name>
    <dbReference type="NCBI Taxonomy" id="59895"/>
    <lineage>
        <taxon>Eukaryota</taxon>
        <taxon>Viridiplantae</taxon>
        <taxon>Streptophyta</taxon>
        <taxon>Embryophyta</taxon>
        <taxon>Tracheophyta</taxon>
        <taxon>Spermatophyta</taxon>
        <taxon>Magnoliopsida</taxon>
        <taxon>eudicotyledons</taxon>
        <taxon>Gunneridae</taxon>
        <taxon>Pentapetalae</taxon>
        <taxon>asterids</taxon>
        <taxon>campanulids</taxon>
        <taxon>Asterales</taxon>
        <taxon>Asteraceae</taxon>
        <taxon>Carduoideae</taxon>
        <taxon>Cardueae</taxon>
        <taxon>Carduinae</taxon>
        <taxon>Cynara</taxon>
    </lineage>
</organism>
<evidence type="ECO:0000256" key="2">
    <source>
        <dbReference type="RuleBase" id="RU367052"/>
    </source>
</evidence>
<keyword evidence="5" id="KW-1185">Reference proteome</keyword>
<reference evidence="4 5" key="1">
    <citation type="journal article" date="2016" name="Sci. Rep.">
        <title>The genome sequence of the outbreeding globe artichoke constructed de novo incorporating a phase-aware low-pass sequencing strategy of F1 progeny.</title>
        <authorList>
            <person name="Scaglione D."/>
            <person name="Reyes-Chin-Wo S."/>
            <person name="Acquadro A."/>
            <person name="Froenicke L."/>
            <person name="Portis E."/>
            <person name="Beitel C."/>
            <person name="Tirone M."/>
            <person name="Mauro R."/>
            <person name="Lo Monaco A."/>
            <person name="Mauromicale G."/>
            <person name="Faccioli P."/>
            <person name="Cattivelli L."/>
            <person name="Rieseberg L."/>
            <person name="Michelmore R."/>
            <person name="Lanteri S."/>
        </authorList>
    </citation>
    <scope>NUCLEOTIDE SEQUENCE [LARGE SCALE GENOMIC DNA]</scope>
    <source>
        <strain evidence="4">2C</strain>
    </source>
</reference>
<proteinExistence type="inferred from homology"/>
<dbReference type="GO" id="GO:0031491">
    <property type="term" value="F:nucleosome binding"/>
    <property type="evidence" value="ECO:0007669"/>
    <property type="project" value="TreeGrafter"/>
</dbReference>
<evidence type="ECO:0000313" key="4">
    <source>
        <dbReference type="EMBL" id="KVH87651.1"/>
    </source>
</evidence>
<dbReference type="Gene3D" id="3.90.230.10">
    <property type="entry name" value="Creatinase/methionine aminopeptidase superfamily"/>
    <property type="match status" value="1"/>
</dbReference>
<keyword evidence="2" id="KW-0227">DNA damage</keyword>
<dbReference type="PANTHER" id="PTHR13980:SF15">
    <property type="entry name" value="FACT COMPLEX SUBUNIT SPT16"/>
    <property type="match status" value="1"/>
</dbReference>
<dbReference type="EMBL" id="LEKV01005968">
    <property type="protein sequence ID" value="KVH87651.1"/>
    <property type="molecule type" value="Genomic_DNA"/>
</dbReference>
<keyword evidence="2" id="KW-0158">Chromosome</keyword>
<dbReference type="SUPFAM" id="SSF55920">
    <property type="entry name" value="Creatinase/aminopeptidase"/>
    <property type="match status" value="1"/>
</dbReference>
<dbReference type="GO" id="GO:0035101">
    <property type="term" value="C:FACT complex"/>
    <property type="evidence" value="ECO:0007669"/>
    <property type="project" value="UniProtKB-UniRule"/>
</dbReference>
<evidence type="ECO:0000256" key="1">
    <source>
        <dbReference type="PROSITE-ProRule" id="PRU00235"/>
    </source>
</evidence>
<dbReference type="Pfam" id="PF00557">
    <property type="entry name" value="Peptidase_M24"/>
    <property type="match status" value="1"/>
</dbReference>
<feature type="non-terminal residue" evidence="4">
    <location>
        <position position="252"/>
    </location>
</feature>
<comment type="subunit">
    <text evidence="2">Component of the FACT complex.</text>
</comment>
<keyword evidence="2" id="KW-0804">Transcription</keyword>